<dbReference type="AlphaFoldDB" id="A0A1X0RWM0"/>
<dbReference type="Pfam" id="PF11595">
    <property type="entry name" value="DUF3245"/>
    <property type="match status" value="1"/>
</dbReference>
<reference evidence="2 3" key="1">
    <citation type="journal article" date="2016" name="Proc. Natl. Acad. Sci. U.S.A.">
        <title>Lipid metabolic changes in an early divergent fungus govern the establishment of a mutualistic symbiosis with endobacteria.</title>
        <authorList>
            <person name="Lastovetsky O.A."/>
            <person name="Gaspar M.L."/>
            <person name="Mondo S.J."/>
            <person name="LaButti K.M."/>
            <person name="Sandor L."/>
            <person name="Grigoriev I.V."/>
            <person name="Henry S.A."/>
            <person name="Pawlowska T.E."/>
        </authorList>
    </citation>
    <scope>NUCLEOTIDE SEQUENCE [LARGE SCALE GENOMIC DNA]</scope>
    <source>
        <strain evidence="2 3">ATCC 11559</strain>
    </source>
</reference>
<feature type="region of interest" description="Disordered" evidence="1">
    <location>
        <begin position="31"/>
        <end position="162"/>
    </location>
</feature>
<name>A0A1X0RWM0_RHIZD</name>
<evidence type="ECO:0000256" key="1">
    <source>
        <dbReference type="SAM" id="MobiDB-lite"/>
    </source>
</evidence>
<dbReference type="InterPro" id="IPR021641">
    <property type="entry name" value="DUF3245"/>
</dbReference>
<gene>
    <name evidence="2" type="ORF">BCV71DRAFT_183381</name>
</gene>
<accession>A0A1X0RWM0</accession>
<evidence type="ECO:0000313" key="3">
    <source>
        <dbReference type="Proteomes" id="UP000242381"/>
    </source>
</evidence>
<proteinExistence type="predicted"/>
<evidence type="ECO:0000313" key="2">
    <source>
        <dbReference type="EMBL" id="ORE16463.1"/>
    </source>
</evidence>
<feature type="compositionally biased region" description="Polar residues" evidence="1">
    <location>
        <begin position="88"/>
        <end position="108"/>
    </location>
</feature>
<organism evidence="2 3">
    <name type="scientific">Rhizopus microsporus</name>
    <dbReference type="NCBI Taxonomy" id="58291"/>
    <lineage>
        <taxon>Eukaryota</taxon>
        <taxon>Fungi</taxon>
        <taxon>Fungi incertae sedis</taxon>
        <taxon>Mucoromycota</taxon>
        <taxon>Mucoromycotina</taxon>
        <taxon>Mucoromycetes</taxon>
        <taxon>Mucorales</taxon>
        <taxon>Mucorineae</taxon>
        <taxon>Rhizopodaceae</taxon>
        <taxon>Rhizopus</taxon>
    </lineage>
</organism>
<feature type="compositionally biased region" description="Acidic residues" evidence="1">
    <location>
        <begin position="118"/>
        <end position="128"/>
    </location>
</feature>
<dbReference type="Proteomes" id="UP000242381">
    <property type="component" value="Unassembled WGS sequence"/>
</dbReference>
<sequence length="162" mass="18644">MVQQTKVDIEENEKLKTQIDASISTARSLVQSWLPPPKPGEKLQDDDDEFTLTKYSTGRPDRLGLGAKYLSHKEAMRHNESHRPATKQEIQLKNKILNQNRRVNTSKETNNKKRKADSDDDDDDDEEDSKTANNTKKKANRQGDFLSMYLTEQAAKKKKKKK</sequence>
<protein>
    <submittedName>
        <fullName evidence="2">Uncharacterized protein</fullName>
    </submittedName>
</protein>
<dbReference type="EMBL" id="KV921385">
    <property type="protein sequence ID" value="ORE16463.1"/>
    <property type="molecule type" value="Genomic_DNA"/>
</dbReference>
<dbReference type="VEuPathDB" id="FungiDB:BCV72DRAFT_65297"/>
<dbReference type="OMA" id="GDFLSMY"/>
<feature type="compositionally biased region" description="Basic and acidic residues" evidence="1">
    <location>
        <begin position="71"/>
        <end position="83"/>
    </location>
</feature>